<dbReference type="AlphaFoldDB" id="A0A848KDY6"/>
<feature type="coiled-coil region" evidence="1">
    <location>
        <begin position="184"/>
        <end position="253"/>
    </location>
</feature>
<proteinExistence type="predicted"/>
<evidence type="ECO:0000256" key="1">
    <source>
        <dbReference type="SAM" id="Coils"/>
    </source>
</evidence>
<evidence type="ECO:0000313" key="4">
    <source>
        <dbReference type="Proteomes" id="UP000535543"/>
    </source>
</evidence>
<dbReference type="EMBL" id="VCQU01000005">
    <property type="protein sequence ID" value="NMN96441.1"/>
    <property type="molecule type" value="Genomic_DNA"/>
</dbReference>
<accession>A0A848KDY6</accession>
<comment type="caution">
    <text evidence="3">The sequence shown here is derived from an EMBL/GenBank/DDBJ whole genome shotgun (WGS) entry which is preliminary data.</text>
</comment>
<reference evidence="3 4" key="2">
    <citation type="submission" date="2020-06" db="EMBL/GenBank/DDBJ databases">
        <title>Antribacter stalactiti gen. nov., sp. nov., a new member of the family Nacardiaceae isolated from a cave.</title>
        <authorList>
            <person name="Kim I.S."/>
        </authorList>
    </citation>
    <scope>NUCLEOTIDE SEQUENCE [LARGE SCALE GENOMIC DNA]</scope>
    <source>
        <strain evidence="3 4">YC2-7</strain>
    </source>
</reference>
<protein>
    <submittedName>
        <fullName evidence="3">Uncharacterized protein</fullName>
    </submittedName>
</protein>
<reference evidence="3 4" key="1">
    <citation type="submission" date="2019-05" db="EMBL/GenBank/DDBJ databases">
        <authorList>
            <person name="Lee S.D."/>
        </authorList>
    </citation>
    <scope>NUCLEOTIDE SEQUENCE [LARGE SCALE GENOMIC DNA]</scope>
    <source>
        <strain evidence="3 4">YC2-7</strain>
    </source>
</reference>
<feature type="compositionally biased region" description="Basic and acidic residues" evidence="2">
    <location>
        <begin position="167"/>
        <end position="180"/>
    </location>
</feature>
<organism evidence="3 4">
    <name type="scientific">Antrihabitans stalactiti</name>
    <dbReference type="NCBI Taxonomy" id="2584121"/>
    <lineage>
        <taxon>Bacteria</taxon>
        <taxon>Bacillati</taxon>
        <taxon>Actinomycetota</taxon>
        <taxon>Actinomycetes</taxon>
        <taxon>Mycobacteriales</taxon>
        <taxon>Nocardiaceae</taxon>
        <taxon>Antrihabitans</taxon>
    </lineage>
</organism>
<keyword evidence="1" id="KW-0175">Coiled coil</keyword>
<sequence length="279" mass="30196">MDLDEIADELYSVDPGEFIEVRKARVTEARTSGNRPLAAEIAKLRKPTVVGWLVNLLAREMPDEVESVLKLGDALRDAQRHLSGEDLRRLTRQRQQVVRALARRAGELAADRGREVPESAITEVAQTLNAAMADPEIGEQVRLGRIVTAASYSGFGPAGLSVVGGKAPERAEPAPKKRDQGALAAAAREELAEATAAVREAESAAEAAKSEAEDATSAVEDVEARIADLRAELESAEQERQFARSAAKATAESVKRAERDLERAVAWETKVKRILDDLD</sequence>
<gene>
    <name evidence="3" type="ORF">FGL95_15475</name>
</gene>
<feature type="region of interest" description="Disordered" evidence="2">
    <location>
        <begin position="161"/>
        <end position="182"/>
    </location>
</feature>
<keyword evidence="4" id="KW-1185">Reference proteome</keyword>
<name>A0A848KDY6_9NOCA</name>
<dbReference type="RefSeq" id="WP_169588388.1">
    <property type="nucleotide sequence ID" value="NZ_VCQU01000005.1"/>
</dbReference>
<dbReference type="Proteomes" id="UP000535543">
    <property type="component" value="Unassembled WGS sequence"/>
</dbReference>
<evidence type="ECO:0000313" key="3">
    <source>
        <dbReference type="EMBL" id="NMN96441.1"/>
    </source>
</evidence>
<evidence type="ECO:0000256" key="2">
    <source>
        <dbReference type="SAM" id="MobiDB-lite"/>
    </source>
</evidence>